<dbReference type="InterPro" id="IPR053234">
    <property type="entry name" value="RPM1_Interactor"/>
</dbReference>
<comment type="caution">
    <text evidence="2">The sequence shown here is derived from an EMBL/GenBank/DDBJ whole genome shotgun (WGS) entry which is preliminary data.</text>
</comment>
<feature type="compositionally biased region" description="Low complexity" evidence="1">
    <location>
        <begin position="178"/>
        <end position="191"/>
    </location>
</feature>
<evidence type="ECO:0000313" key="2">
    <source>
        <dbReference type="EMBL" id="KAF8402000.1"/>
    </source>
</evidence>
<dbReference type="PANTHER" id="PTHR33443">
    <property type="entry name" value="ZGC:112980"/>
    <property type="match status" value="1"/>
</dbReference>
<accession>A0A834Z9V7</accession>
<feature type="compositionally biased region" description="Polar residues" evidence="1">
    <location>
        <begin position="311"/>
        <end position="344"/>
    </location>
</feature>
<proteinExistence type="predicted"/>
<keyword evidence="3" id="KW-1185">Reference proteome</keyword>
<organism evidence="2 3">
    <name type="scientific">Tetracentron sinense</name>
    <name type="common">Spur-leaf</name>
    <dbReference type="NCBI Taxonomy" id="13715"/>
    <lineage>
        <taxon>Eukaryota</taxon>
        <taxon>Viridiplantae</taxon>
        <taxon>Streptophyta</taxon>
        <taxon>Embryophyta</taxon>
        <taxon>Tracheophyta</taxon>
        <taxon>Spermatophyta</taxon>
        <taxon>Magnoliopsida</taxon>
        <taxon>Trochodendrales</taxon>
        <taxon>Trochodendraceae</taxon>
        <taxon>Tetracentron</taxon>
    </lineage>
</organism>
<name>A0A834Z9V7_TETSI</name>
<protein>
    <submittedName>
        <fullName evidence="2">Uncharacterized protein</fullName>
    </submittedName>
</protein>
<dbReference type="Proteomes" id="UP000655225">
    <property type="component" value="Unassembled WGS sequence"/>
</dbReference>
<dbReference type="OMA" id="RAPCIYW"/>
<dbReference type="OrthoDB" id="266020at2759"/>
<reference evidence="2 3" key="1">
    <citation type="submission" date="2020-04" db="EMBL/GenBank/DDBJ databases">
        <title>Plant Genome Project.</title>
        <authorList>
            <person name="Zhang R.-G."/>
        </authorList>
    </citation>
    <scope>NUCLEOTIDE SEQUENCE [LARGE SCALE GENOMIC DNA]</scope>
    <source>
        <strain evidence="2">YNK0</strain>
        <tissue evidence="2">Leaf</tissue>
    </source>
</reference>
<sequence length="397" mass="43155">MQCHCYVCDSHAPCIYWGTGVSNTDHCHSTDEEIWRVQRVSFKQGKTASLPIRKFSGTTLSMTPPLPNSMLTHTLSKSLNGGSVPLHPVSKSIPLHPCSSSTSFGVPNIISQRHRSGLTHGRNRFPQHVSSRSQPMPGANNFNRRDRGVGVGTLGPQFVSAHMKFKRVGSTGGALTMNRSGNGSSNNNNRGFVSQPPRNHHPAAILNYNSHIGWQDFLASTDSELDAYQSSSQPNLGSSLSEPQSYMMSSQPQIYSQPIPELNDNQTLYPPWSPTPNATNPISLDFNVSLINSTGRSIQNLFLPGSPTPNPTVEDSQFQSVQPTYEPSTVTESTSHVPGSTNPGPSDLNLESWMYTTGSPKDSMPPELDFASDRPASVDPGMLLYGLESSWGDLAQM</sequence>
<dbReference type="PANTHER" id="PTHR33443:SF30">
    <property type="entry name" value="SARCOSINE DEHYDROGENASE-2C PROTEIN"/>
    <property type="match status" value="1"/>
</dbReference>
<feature type="region of interest" description="Disordered" evidence="1">
    <location>
        <begin position="226"/>
        <end position="251"/>
    </location>
</feature>
<feature type="region of interest" description="Disordered" evidence="1">
    <location>
        <begin position="171"/>
        <end position="203"/>
    </location>
</feature>
<feature type="region of interest" description="Disordered" evidence="1">
    <location>
        <begin position="306"/>
        <end position="375"/>
    </location>
</feature>
<evidence type="ECO:0000313" key="3">
    <source>
        <dbReference type="Proteomes" id="UP000655225"/>
    </source>
</evidence>
<dbReference type="AlphaFoldDB" id="A0A834Z9V7"/>
<feature type="compositionally biased region" description="Low complexity" evidence="1">
    <location>
        <begin position="229"/>
        <end position="241"/>
    </location>
</feature>
<dbReference type="EMBL" id="JABCRI010000008">
    <property type="protein sequence ID" value="KAF8402000.1"/>
    <property type="molecule type" value="Genomic_DNA"/>
</dbReference>
<evidence type="ECO:0000256" key="1">
    <source>
        <dbReference type="SAM" id="MobiDB-lite"/>
    </source>
</evidence>
<feature type="compositionally biased region" description="Polar residues" evidence="1">
    <location>
        <begin position="242"/>
        <end position="251"/>
    </location>
</feature>
<feature type="region of interest" description="Disordered" evidence="1">
    <location>
        <begin position="118"/>
        <end position="148"/>
    </location>
</feature>
<gene>
    <name evidence="2" type="ORF">HHK36_012951</name>
</gene>